<dbReference type="InterPro" id="IPR001509">
    <property type="entry name" value="Epimerase_deHydtase"/>
</dbReference>
<feature type="transmembrane region" description="Helical" evidence="3">
    <location>
        <begin position="20"/>
        <end position="42"/>
    </location>
</feature>
<comment type="similarity">
    <text evidence="1">Belongs to the NAD(P)-dependent epimerase/dehydratase family.</text>
</comment>
<dbReference type="InterPro" id="IPR036291">
    <property type="entry name" value="NAD(P)-bd_dom_sf"/>
</dbReference>
<evidence type="ECO:0000256" key="3">
    <source>
        <dbReference type="SAM" id="Phobius"/>
    </source>
</evidence>
<protein>
    <recommendedName>
        <fullName evidence="4">NAD-dependent epimerase/dehydratase domain-containing protein</fullName>
    </recommendedName>
</protein>
<feature type="domain" description="NAD-dependent epimerase/dehydratase" evidence="4">
    <location>
        <begin position="102"/>
        <end position="340"/>
    </location>
</feature>
<organism evidence="5 6">
    <name type="scientific">Riccia fluitans</name>
    <dbReference type="NCBI Taxonomy" id="41844"/>
    <lineage>
        <taxon>Eukaryota</taxon>
        <taxon>Viridiplantae</taxon>
        <taxon>Streptophyta</taxon>
        <taxon>Embryophyta</taxon>
        <taxon>Marchantiophyta</taxon>
        <taxon>Marchantiopsida</taxon>
        <taxon>Marchantiidae</taxon>
        <taxon>Marchantiales</taxon>
        <taxon>Ricciaceae</taxon>
        <taxon>Riccia</taxon>
    </lineage>
</organism>
<dbReference type="PANTHER" id="PTHR43574">
    <property type="entry name" value="EPIMERASE-RELATED"/>
    <property type="match status" value="1"/>
</dbReference>
<sequence length="480" mass="52867">MGRSSPAGKTNWGICRSAQLLNKAVLLLLGLMLLVVALKSFFGVRIEDVTRDLFHASERALGPQIHRYETAMEMGTKPWHNGTWVTRVIQSGCPTRAGGYSVLVTGAAGFIGSFVSQAMVAKGWGVVGLDNFNDNYDPLLKFQREKLMQKNGRIFVVHGDINDEELVKALFEILSFTHVLHLAAAEEGVTADAKGWGSPLSSVRNDIAGLVTLLGACTRASSQPIFVWASSSSVYGLNNGALCSEVDRTDQPNSFYGATKKTGEQILHPYSSLYGLSVTILRLFPVYGPYGRPDAMIPELIESILSGKPIRSMNNGSIKVAVDLSYIDDIVNGIIAALETAPKSKGSNSCSTGKKMLKHQPLRQADQYRVFNLGSGQSVSIDEVITLLEKYLGIKAIRHHDRCQSIEEEEDGLSIDVQPYTRVANLTLAEKYLGYHPKTGFSQGLEKFVFWYHTHRDGERLVQRHFINPSSRFTNLILQL</sequence>
<name>A0ABD1XTX6_9MARC</name>
<dbReference type="Proteomes" id="UP001605036">
    <property type="component" value="Unassembled WGS sequence"/>
</dbReference>
<evidence type="ECO:0000256" key="2">
    <source>
        <dbReference type="ARBA" id="ARBA00023027"/>
    </source>
</evidence>
<dbReference type="PRINTS" id="PR01713">
    <property type="entry name" value="NUCEPIMERASE"/>
</dbReference>
<accession>A0ABD1XTX6</accession>
<dbReference type="Gene3D" id="3.40.50.720">
    <property type="entry name" value="NAD(P)-binding Rossmann-like Domain"/>
    <property type="match status" value="1"/>
</dbReference>
<keyword evidence="3" id="KW-0472">Membrane</keyword>
<dbReference type="EMBL" id="JBHFFA010000007">
    <property type="protein sequence ID" value="KAL2612413.1"/>
    <property type="molecule type" value="Genomic_DNA"/>
</dbReference>
<keyword evidence="2" id="KW-0520">NAD</keyword>
<evidence type="ECO:0000313" key="5">
    <source>
        <dbReference type="EMBL" id="KAL2612413.1"/>
    </source>
</evidence>
<dbReference type="AlphaFoldDB" id="A0ABD1XTX6"/>
<keyword evidence="6" id="KW-1185">Reference proteome</keyword>
<evidence type="ECO:0000259" key="4">
    <source>
        <dbReference type="Pfam" id="PF01370"/>
    </source>
</evidence>
<keyword evidence="3" id="KW-1133">Transmembrane helix</keyword>
<proteinExistence type="inferred from homology"/>
<dbReference type="Pfam" id="PF01370">
    <property type="entry name" value="Epimerase"/>
    <property type="match status" value="1"/>
</dbReference>
<reference evidence="5 6" key="1">
    <citation type="submission" date="2024-09" db="EMBL/GenBank/DDBJ databases">
        <title>Chromosome-scale assembly of Riccia fluitans.</title>
        <authorList>
            <person name="Paukszto L."/>
            <person name="Sawicki J."/>
            <person name="Karawczyk K."/>
            <person name="Piernik-Szablinska J."/>
            <person name="Szczecinska M."/>
            <person name="Mazdziarz M."/>
        </authorList>
    </citation>
    <scope>NUCLEOTIDE SEQUENCE [LARGE SCALE GENOMIC DNA]</scope>
    <source>
        <strain evidence="5">Rf_01</strain>
        <tissue evidence="5">Aerial parts of the thallus</tissue>
    </source>
</reference>
<evidence type="ECO:0000256" key="1">
    <source>
        <dbReference type="ARBA" id="ARBA00007637"/>
    </source>
</evidence>
<dbReference type="SUPFAM" id="SSF51735">
    <property type="entry name" value="NAD(P)-binding Rossmann-fold domains"/>
    <property type="match status" value="1"/>
</dbReference>
<gene>
    <name evidence="5" type="ORF">R1flu_024105</name>
</gene>
<comment type="caution">
    <text evidence="5">The sequence shown here is derived from an EMBL/GenBank/DDBJ whole genome shotgun (WGS) entry which is preliminary data.</text>
</comment>
<keyword evidence="3" id="KW-0812">Transmembrane</keyword>
<evidence type="ECO:0000313" key="6">
    <source>
        <dbReference type="Proteomes" id="UP001605036"/>
    </source>
</evidence>